<organism evidence="1 2">
    <name type="scientific">Conger conger</name>
    <name type="common">Conger eel</name>
    <name type="synonym">Muraena conger</name>
    <dbReference type="NCBI Taxonomy" id="82655"/>
    <lineage>
        <taxon>Eukaryota</taxon>
        <taxon>Metazoa</taxon>
        <taxon>Chordata</taxon>
        <taxon>Craniata</taxon>
        <taxon>Vertebrata</taxon>
        <taxon>Euteleostomi</taxon>
        <taxon>Actinopterygii</taxon>
        <taxon>Neopterygii</taxon>
        <taxon>Teleostei</taxon>
        <taxon>Anguilliformes</taxon>
        <taxon>Congridae</taxon>
        <taxon>Conger</taxon>
    </lineage>
</organism>
<dbReference type="AlphaFoldDB" id="A0A9Q1D1R8"/>
<comment type="caution">
    <text evidence="1">The sequence shown here is derived from an EMBL/GenBank/DDBJ whole genome shotgun (WGS) entry which is preliminary data.</text>
</comment>
<dbReference type="EMBL" id="JAFJMO010000015">
    <property type="protein sequence ID" value="KAJ8255852.1"/>
    <property type="molecule type" value="Genomic_DNA"/>
</dbReference>
<evidence type="ECO:0000313" key="2">
    <source>
        <dbReference type="Proteomes" id="UP001152803"/>
    </source>
</evidence>
<proteinExistence type="predicted"/>
<gene>
    <name evidence="1" type="ORF">COCON_G00197160</name>
</gene>
<sequence length="82" mass="9185">MKHTQLESLKIFGGKLILKRIFEQIITHLRFPLGFLNASGGQPFRSPARIRAMAVVEHQPGSQPKTPTHPQMILAQISNTIN</sequence>
<accession>A0A9Q1D1R8</accession>
<protein>
    <submittedName>
        <fullName evidence="1">Uncharacterized protein</fullName>
    </submittedName>
</protein>
<name>A0A9Q1D1R8_CONCO</name>
<dbReference type="Proteomes" id="UP001152803">
    <property type="component" value="Unassembled WGS sequence"/>
</dbReference>
<evidence type="ECO:0000313" key="1">
    <source>
        <dbReference type="EMBL" id="KAJ8255852.1"/>
    </source>
</evidence>
<keyword evidence="2" id="KW-1185">Reference proteome</keyword>
<reference evidence="1" key="1">
    <citation type="journal article" date="2023" name="Science">
        <title>Genome structures resolve the early diversification of teleost fishes.</title>
        <authorList>
            <person name="Parey E."/>
            <person name="Louis A."/>
            <person name="Montfort J."/>
            <person name="Bouchez O."/>
            <person name="Roques C."/>
            <person name="Iampietro C."/>
            <person name="Lluch J."/>
            <person name="Castinel A."/>
            <person name="Donnadieu C."/>
            <person name="Desvignes T."/>
            <person name="Floi Bucao C."/>
            <person name="Jouanno E."/>
            <person name="Wen M."/>
            <person name="Mejri S."/>
            <person name="Dirks R."/>
            <person name="Jansen H."/>
            <person name="Henkel C."/>
            <person name="Chen W.J."/>
            <person name="Zahm M."/>
            <person name="Cabau C."/>
            <person name="Klopp C."/>
            <person name="Thompson A.W."/>
            <person name="Robinson-Rechavi M."/>
            <person name="Braasch I."/>
            <person name="Lecointre G."/>
            <person name="Bobe J."/>
            <person name="Postlethwait J.H."/>
            <person name="Berthelot C."/>
            <person name="Roest Crollius H."/>
            <person name="Guiguen Y."/>
        </authorList>
    </citation>
    <scope>NUCLEOTIDE SEQUENCE</scope>
    <source>
        <strain evidence="1">Concon-B</strain>
    </source>
</reference>